<proteinExistence type="predicted"/>
<keyword evidence="3" id="KW-1185">Reference proteome</keyword>
<gene>
    <name evidence="2" type="ORF">AUO94_09175</name>
</gene>
<keyword evidence="1" id="KW-0732">Signal</keyword>
<organism evidence="2 3">
    <name type="scientific">Planococcus kocurii</name>
    <dbReference type="NCBI Taxonomy" id="1374"/>
    <lineage>
        <taxon>Bacteria</taxon>
        <taxon>Bacillati</taxon>
        <taxon>Bacillota</taxon>
        <taxon>Bacilli</taxon>
        <taxon>Bacillales</taxon>
        <taxon>Caryophanaceae</taxon>
        <taxon>Planococcus</taxon>
    </lineage>
</organism>
<feature type="chain" id="PRO_5045671840" description="DUF3221 domain-containing protein" evidence="1">
    <location>
        <begin position="21"/>
        <end position="186"/>
    </location>
</feature>
<reference evidence="2" key="1">
    <citation type="submission" date="2016-01" db="EMBL/GenBank/DDBJ databases">
        <title>Complete genome of Planococcus kocurri type strain.</title>
        <authorList>
            <person name="See-Too W.S."/>
        </authorList>
    </citation>
    <scope>NUCLEOTIDE SEQUENCE [LARGE SCALE GENOMIC DNA]</scope>
    <source>
        <strain evidence="2">ATCC 43650</strain>
    </source>
</reference>
<evidence type="ECO:0008006" key="4">
    <source>
        <dbReference type="Google" id="ProtNLM"/>
    </source>
</evidence>
<protein>
    <recommendedName>
        <fullName evidence="4">DUF3221 domain-containing protein</fullName>
    </recommendedName>
</protein>
<feature type="signal peptide" evidence="1">
    <location>
        <begin position="1"/>
        <end position="20"/>
    </location>
</feature>
<dbReference type="EMBL" id="CP013661">
    <property type="protein sequence ID" value="ALS80300.1"/>
    <property type="molecule type" value="Genomic_DNA"/>
</dbReference>
<dbReference type="RefSeq" id="WP_058386911.1">
    <property type="nucleotide sequence ID" value="NZ_CP013661.2"/>
</dbReference>
<evidence type="ECO:0000313" key="2">
    <source>
        <dbReference type="EMBL" id="ALS80300.1"/>
    </source>
</evidence>
<name>A0ABN4JZR7_9BACL</name>
<dbReference type="Proteomes" id="UP000065533">
    <property type="component" value="Chromosome"/>
</dbReference>
<evidence type="ECO:0000313" key="3">
    <source>
        <dbReference type="Proteomes" id="UP000065533"/>
    </source>
</evidence>
<evidence type="ECO:0000256" key="1">
    <source>
        <dbReference type="SAM" id="SignalP"/>
    </source>
</evidence>
<sequence length="186" mass="20707">MKKWSLFLASILLLAACSNEETEPAKTKEKDEPEMAVEQKSMTEEGFITQVDGESILVNNIYFSIPEDVNVQLSDGAKTTEGVIRDIRTGMKVSMDYQGPLAESFPMQGEAETITILTDEDSVKQSEALEAFINGEQLPKLIMMGQPIVRDNEIGFLFSNMEAGKMSEVRIDLDTHEYTISGELNE</sequence>
<accession>A0ABN4JZR7</accession>
<dbReference type="PROSITE" id="PS51257">
    <property type="entry name" value="PROKAR_LIPOPROTEIN"/>
    <property type="match status" value="1"/>
</dbReference>
<dbReference type="InterPro" id="IPR021598">
    <property type="entry name" value="DUF3221"/>
</dbReference>
<dbReference type="Pfam" id="PF11518">
    <property type="entry name" value="DUF3221"/>
    <property type="match status" value="1"/>
</dbReference>